<dbReference type="Proteomes" id="UP001586593">
    <property type="component" value="Unassembled WGS sequence"/>
</dbReference>
<proteinExistence type="inferred from homology"/>
<reference evidence="3 4" key="1">
    <citation type="journal article" date="2024" name="Commun. Biol.">
        <title>Comparative genomic analysis of thermophilic fungi reveals convergent evolutionary adaptations and gene losses.</title>
        <authorList>
            <person name="Steindorff A.S."/>
            <person name="Aguilar-Pontes M.V."/>
            <person name="Robinson A.J."/>
            <person name="Andreopoulos B."/>
            <person name="LaButti K."/>
            <person name="Kuo A."/>
            <person name="Mondo S."/>
            <person name="Riley R."/>
            <person name="Otillar R."/>
            <person name="Haridas S."/>
            <person name="Lipzen A."/>
            <person name="Grimwood J."/>
            <person name="Schmutz J."/>
            <person name="Clum A."/>
            <person name="Reid I.D."/>
            <person name="Moisan M.C."/>
            <person name="Butler G."/>
            <person name="Nguyen T.T.M."/>
            <person name="Dewar K."/>
            <person name="Conant G."/>
            <person name="Drula E."/>
            <person name="Henrissat B."/>
            <person name="Hansel C."/>
            <person name="Singer S."/>
            <person name="Hutchinson M.I."/>
            <person name="de Vries R.P."/>
            <person name="Natvig D.O."/>
            <person name="Powell A.J."/>
            <person name="Tsang A."/>
            <person name="Grigoriev I.V."/>
        </authorList>
    </citation>
    <scope>NUCLEOTIDE SEQUENCE [LARGE SCALE GENOMIC DNA]</scope>
    <source>
        <strain evidence="3 4">ATCC 24622</strain>
    </source>
</reference>
<protein>
    <recommendedName>
        <fullName evidence="5">SDR family oxidoreductase</fullName>
    </recommendedName>
</protein>
<dbReference type="PRINTS" id="PR00081">
    <property type="entry name" value="GDHRDH"/>
</dbReference>
<sequence length="275" mass="28353">MPGLDLQDKRVIITGAGGGIGRALVAAFRGAGATVIACDRDDASLGVWPPESDGNLPGATLQPVERHAFDLAADPDTIRAAASRISPAPDVIVHNAGATTADTLSAVDDATLDWEMRLNLTGVVHLTRALLPRMIERCGAGGDCSVVFVSSVNAIQHFGNPVYAMAKAAQLAFVRGLAVEYGRHGVRANAVCPGTVATPIWEQPRAAHPDVFQQATAHYPLGRLVSPDEVANAVLFLASPLSGGISGATIPVDGGATSGNLRFINDVILPASAES</sequence>
<dbReference type="InterPro" id="IPR002347">
    <property type="entry name" value="SDR_fam"/>
</dbReference>
<dbReference type="SUPFAM" id="SSF51735">
    <property type="entry name" value="NAD(P)-binding Rossmann-fold domains"/>
    <property type="match status" value="1"/>
</dbReference>
<evidence type="ECO:0000313" key="4">
    <source>
        <dbReference type="Proteomes" id="UP001586593"/>
    </source>
</evidence>
<keyword evidence="2" id="KW-0560">Oxidoreductase</keyword>
<gene>
    <name evidence="3" type="ORF">VTK73DRAFT_4994</name>
</gene>
<dbReference type="CDD" id="cd05233">
    <property type="entry name" value="SDR_c"/>
    <property type="match status" value="1"/>
</dbReference>
<dbReference type="Gene3D" id="3.40.50.720">
    <property type="entry name" value="NAD(P)-binding Rossmann-like Domain"/>
    <property type="match status" value="1"/>
</dbReference>
<name>A0ABR3WR41_9PEZI</name>
<dbReference type="PANTHER" id="PTHR43477">
    <property type="entry name" value="DIHYDROANTICAPSIN 7-DEHYDROGENASE"/>
    <property type="match status" value="1"/>
</dbReference>
<keyword evidence="4" id="KW-1185">Reference proteome</keyword>
<organism evidence="3 4">
    <name type="scientific">Phialemonium thermophilum</name>
    <dbReference type="NCBI Taxonomy" id="223376"/>
    <lineage>
        <taxon>Eukaryota</taxon>
        <taxon>Fungi</taxon>
        <taxon>Dikarya</taxon>
        <taxon>Ascomycota</taxon>
        <taxon>Pezizomycotina</taxon>
        <taxon>Sordariomycetes</taxon>
        <taxon>Sordariomycetidae</taxon>
        <taxon>Cephalothecales</taxon>
        <taxon>Cephalothecaceae</taxon>
        <taxon>Phialemonium</taxon>
    </lineage>
</organism>
<dbReference type="EMBL" id="JAZHXJ010000280">
    <property type="protein sequence ID" value="KAL1865932.1"/>
    <property type="molecule type" value="Genomic_DNA"/>
</dbReference>
<comment type="caution">
    <text evidence="3">The sequence shown here is derived from an EMBL/GenBank/DDBJ whole genome shotgun (WGS) entry which is preliminary data.</text>
</comment>
<evidence type="ECO:0008006" key="5">
    <source>
        <dbReference type="Google" id="ProtNLM"/>
    </source>
</evidence>
<dbReference type="InterPro" id="IPR051122">
    <property type="entry name" value="SDR_DHRS6-like"/>
</dbReference>
<dbReference type="InterPro" id="IPR036291">
    <property type="entry name" value="NAD(P)-bd_dom_sf"/>
</dbReference>
<comment type="similarity">
    <text evidence="1">Belongs to the short-chain dehydrogenases/reductases (SDR) family.</text>
</comment>
<dbReference type="PANTHER" id="PTHR43477:SF1">
    <property type="entry name" value="DIHYDROANTICAPSIN 7-DEHYDROGENASE"/>
    <property type="match status" value="1"/>
</dbReference>
<dbReference type="Pfam" id="PF13561">
    <property type="entry name" value="adh_short_C2"/>
    <property type="match status" value="1"/>
</dbReference>
<evidence type="ECO:0000256" key="2">
    <source>
        <dbReference type="ARBA" id="ARBA00023002"/>
    </source>
</evidence>
<evidence type="ECO:0000256" key="1">
    <source>
        <dbReference type="ARBA" id="ARBA00006484"/>
    </source>
</evidence>
<accession>A0ABR3WR41</accession>
<evidence type="ECO:0000313" key="3">
    <source>
        <dbReference type="EMBL" id="KAL1865932.1"/>
    </source>
</evidence>